<accession>A0ABP0YI41</accession>
<evidence type="ECO:0000256" key="1">
    <source>
        <dbReference type="ARBA" id="ARBA00008668"/>
    </source>
</evidence>
<dbReference type="Pfam" id="PF00657">
    <property type="entry name" value="Lipase_GDSL"/>
    <property type="match status" value="1"/>
</dbReference>
<evidence type="ECO:0000313" key="6">
    <source>
        <dbReference type="Proteomes" id="UP001642487"/>
    </source>
</evidence>
<dbReference type="PANTHER" id="PTHR46020:SF32">
    <property type="entry name" value="GDSL ESTERASE_LIPASE"/>
    <property type="match status" value="1"/>
</dbReference>
<name>A0ABP0YI41_9ROSI</name>
<evidence type="ECO:0000313" key="5">
    <source>
        <dbReference type="EMBL" id="CAK9320160.1"/>
    </source>
</evidence>
<dbReference type="Proteomes" id="UP001642487">
    <property type="component" value="Chromosome 4"/>
</dbReference>
<dbReference type="InterPro" id="IPR001087">
    <property type="entry name" value="GDSL"/>
</dbReference>
<organism evidence="5 6">
    <name type="scientific">Citrullus colocynthis</name>
    <name type="common">colocynth</name>
    <dbReference type="NCBI Taxonomy" id="252529"/>
    <lineage>
        <taxon>Eukaryota</taxon>
        <taxon>Viridiplantae</taxon>
        <taxon>Streptophyta</taxon>
        <taxon>Embryophyta</taxon>
        <taxon>Tracheophyta</taxon>
        <taxon>Spermatophyta</taxon>
        <taxon>Magnoliopsida</taxon>
        <taxon>eudicotyledons</taxon>
        <taxon>Gunneridae</taxon>
        <taxon>Pentapetalae</taxon>
        <taxon>rosids</taxon>
        <taxon>fabids</taxon>
        <taxon>Cucurbitales</taxon>
        <taxon>Cucurbitaceae</taxon>
        <taxon>Benincaseae</taxon>
        <taxon>Citrullus</taxon>
    </lineage>
</organism>
<dbReference type="InterPro" id="IPR036514">
    <property type="entry name" value="SGNH_hydro_sf"/>
</dbReference>
<keyword evidence="2" id="KW-0378">Hydrolase</keyword>
<comment type="similarity">
    <text evidence="1">Belongs to the 'GDSL' lipolytic enzyme family.</text>
</comment>
<protein>
    <recommendedName>
        <fullName evidence="7">GDSL esterase/lipase</fullName>
    </recommendedName>
</protein>
<keyword evidence="3" id="KW-0442">Lipid degradation</keyword>
<evidence type="ECO:0008006" key="7">
    <source>
        <dbReference type="Google" id="ProtNLM"/>
    </source>
</evidence>
<proteinExistence type="inferred from homology"/>
<dbReference type="EMBL" id="OZ021738">
    <property type="protein sequence ID" value="CAK9320160.1"/>
    <property type="molecule type" value="Genomic_DNA"/>
</dbReference>
<evidence type="ECO:0000256" key="4">
    <source>
        <dbReference type="ARBA" id="ARBA00023098"/>
    </source>
</evidence>
<evidence type="ECO:0000256" key="3">
    <source>
        <dbReference type="ARBA" id="ARBA00022963"/>
    </source>
</evidence>
<reference evidence="5 6" key="1">
    <citation type="submission" date="2024-03" db="EMBL/GenBank/DDBJ databases">
        <authorList>
            <person name="Gkanogiannis A."/>
            <person name="Becerra Lopez-Lavalle L."/>
        </authorList>
    </citation>
    <scope>NUCLEOTIDE SEQUENCE [LARGE SCALE GENOMIC DNA]</scope>
</reference>
<evidence type="ECO:0000256" key="2">
    <source>
        <dbReference type="ARBA" id="ARBA00022801"/>
    </source>
</evidence>
<dbReference type="PANTHER" id="PTHR46020">
    <property type="entry name" value="OSJNBB0059K02.9 PROTEIN"/>
    <property type="match status" value="1"/>
</dbReference>
<sequence length="335" mass="36890">MEQGSAGRGGLRRKLFRPKKLYVFGDSYVDTGNIGLSNFISRKFPYGITFPGKPSGRFSDGRVLTDYAAIYLGVKAPVPFRIFKDLGSKGRKSDGVNFGFGGTGVFNTSVSFPNMSTQIDLFENFIPKKYIQSSLALVSVSGNDYSFYLARNGSLQGFKAFIISVVNQINSNLKRIHSLGVKKVVVTGLGPLGCLPQLTSPSSFTQCNATINSLVTFHNLLLKQAVSKLNNEITTKNSSNNFFILDMYGSFMSIILRSPQQDDIIMSSNFEKPLLKPCCFGVSNQFSCGSVDEKGNKKFTLCEDPKSAFFWDSLHPTQQGWLVAFNALQSILKNL</sequence>
<gene>
    <name evidence="5" type="ORF">CITCOLO1_LOCUS12202</name>
</gene>
<keyword evidence="6" id="KW-1185">Reference proteome</keyword>
<dbReference type="Gene3D" id="3.40.50.1110">
    <property type="entry name" value="SGNH hydrolase"/>
    <property type="match status" value="1"/>
</dbReference>
<keyword evidence="4" id="KW-0443">Lipid metabolism</keyword>
<dbReference type="SUPFAM" id="SSF52266">
    <property type="entry name" value="SGNH hydrolase"/>
    <property type="match status" value="1"/>
</dbReference>